<reference evidence="2" key="2">
    <citation type="submission" date="2021-04" db="EMBL/GenBank/DDBJ databases">
        <authorList>
            <person name="Gilroy R."/>
        </authorList>
    </citation>
    <scope>NUCLEOTIDE SEQUENCE</scope>
    <source>
        <strain evidence="2">5032</strain>
    </source>
</reference>
<dbReference type="InterPro" id="IPR036637">
    <property type="entry name" value="Phosphohistidine_dom_sf"/>
</dbReference>
<protein>
    <recommendedName>
        <fullName evidence="1">PEP-utilising enzyme mobile domain-containing protein</fullName>
    </recommendedName>
</protein>
<dbReference type="GO" id="GO:0005524">
    <property type="term" value="F:ATP binding"/>
    <property type="evidence" value="ECO:0007669"/>
    <property type="project" value="InterPro"/>
</dbReference>
<dbReference type="SUPFAM" id="SSF52009">
    <property type="entry name" value="Phosphohistidine domain"/>
    <property type="match status" value="1"/>
</dbReference>
<dbReference type="Proteomes" id="UP000823821">
    <property type="component" value="Unassembled WGS sequence"/>
</dbReference>
<dbReference type="Gene3D" id="3.30.470.20">
    <property type="entry name" value="ATP-grasp fold, B domain"/>
    <property type="match status" value="1"/>
</dbReference>
<dbReference type="SUPFAM" id="SSF56059">
    <property type="entry name" value="Glutathione synthetase ATP-binding domain-like"/>
    <property type="match status" value="1"/>
</dbReference>
<accession>A0A9D2HPK3</accession>
<evidence type="ECO:0000313" key="2">
    <source>
        <dbReference type="EMBL" id="HJA79203.1"/>
    </source>
</evidence>
<dbReference type="GO" id="GO:0016772">
    <property type="term" value="F:transferase activity, transferring phosphorus-containing groups"/>
    <property type="evidence" value="ECO:0007669"/>
    <property type="project" value="InterPro"/>
</dbReference>
<evidence type="ECO:0000313" key="3">
    <source>
        <dbReference type="Proteomes" id="UP000823821"/>
    </source>
</evidence>
<proteinExistence type="predicted"/>
<dbReference type="InterPro" id="IPR008279">
    <property type="entry name" value="PEP-util_enz_mobile_dom"/>
</dbReference>
<dbReference type="Gene3D" id="3.30.1490.20">
    <property type="entry name" value="ATP-grasp fold, A domain"/>
    <property type="match status" value="1"/>
</dbReference>
<dbReference type="PANTHER" id="PTHR43615">
    <property type="entry name" value="PHOSPHOENOLPYRUVATE SYNTHASE-RELATED"/>
    <property type="match status" value="1"/>
</dbReference>
<sequence length="803" mass="88218">MPMPYDVSPTPGTKAETLELLARNGFPVPPLRYFTRDRWEAEPRAVLAELAAAFPRTSLAVRSSACNEDSGSQSLAGAFDSVLHVPSQDIEALTAAIAKVVARYACGADQVLVQPMIPHVALSGVAMTRTLDDGSPYYVINYDDVSGRTDTITSGSGISKTVCIYRGAREEYFDSPRLLAVLALVRRVEAFFGDLPLDVEFVVDAQGRAHLLQARPIAAARNWREQVAETVSRRIRHVESYARDIMAERPGLAGRRTILGVMPDWNPAEIIGITPRPLAMSLYRDLITRQVWRLARQQMGYRVLPPAELMLSLAGRPYIDTRASFNSLLPAGLDDLTAERLVDAWIDRLDAHPELHDKVEFGVVPTVLDFDFDALFQERYPGVLPQAERLIFKAALRNVTNRALRPSSGAGLAEGSLDKALEDARLLEWRQRRLMPPTVPAGTPFSLVAALTSLLEECKQWGTLPFAIAARHAFMAESLLRSAVRRGALGEDRLAAFKRTIRTVSGELSRDFAAAVRNPGLQASFMARYGHLRPGTYDILTPCYARRNLFADADASPEPAQAGDFALTGAESDALAQLLDEAGLDCTPQRLLDYARRAIAGREGIKFIFTRHVCAILETIAAWGEALGLDREDCAMLPLDVITGSLHGPLPDEARAYYASVIEEQRRQYDLARSLRLAPLIRSVRDIYVAAQQRSDPNFITDQHIEAPVSVLNDHGDCSGDLRGRIVCIESADPGYDWLFTRNIAGLVTCYGGANSHMAIRCAEYGLPAAIGCGGILYERASRANRLLLDCAGKRLTPLRAEV</sequence>
<evidence type="ECO:0000259" key="1">
    <source>
        <dbReference type="Pfam" id="PF00391"/>
    </source>
</evidence>
<dbReference type="Pfam" id="PF00391">
    <property type="entry name" value="PEP-utilizers"/>
    <property type="match status" value="1"/>
</dbReference>
<reference evidence="2" key="1">
    <citation type="journal article" date="2021" name="PeerJ">
        <title>Extensive microbial diversity within the chicken gut microbiome revealed by metagenomics and culture.</title>
        <authorList>
            <person name="Gilroy R."/>
            <person name="Ravi A."/>
            <person name="Getino M."/>
            <person name="Pursley I."/>
            <person name="Horton D.L."/>
            <person name="Alikhan N.F."/>
            <person name="Baker D."/>
            <person name="Gharbi K."/>
            <person name="Hall N."/>
            <person name="Watson M."/>
            <person name="Adriaenssens E.M."/>
            <person name="Foster-Nyarko E."/>
            <person name="Jarju S."/>
            <person name="Secka A."/>
            <person name="Antonio M."/>
            <person name="Oren A."/>
            <person name="Chaudhuri R.R."/>
            <person name="La Ragione R."/>
            <person name="Hildebrand F."/>
            <person name="Pallen M.J."/>
        </authorList>
    </citation>
    <scope>NUCLEOTIDE SEQUENCE</scope>
    <source>
        <strain evidence="2">5032</strain>
    </source>
</reference>
<name>A0A9D2HPK3_9BACT</name>
<dbReference type="InterPro" id="IPR051549">
    <property type="entry name" value="PEP_Utilizing_Enz"/>
</dbReference>
<dbReference type="Gene3D" id="3.50.30.10">
    <property type="entry name" value="Phosphohistidine domain"/>
    <property type="match status" value="1"/>
</dbReference>
<feature type="domain" description="PEP-utilising enzyme mobile" evidence="1">
    <location>
        <begin position="724"/>
        <end position="791"/>
    </location>
</feature>
<dbReference type="EMBL" id="DWZD01000040">
    <property type="protein sequence ID" value="HJA79203.1"/>
    <property type="molecule type" value="Genomic_DNA"/>
</dbReference>
<dbReference type="PANTHER" id="PTHR43615:SF1">
    <property type="entry name" value="PPDK_N DOMAIN-CONTAINING PROTEIN"/>
    <property type="match status" value="1"/>
</dbReference>
<comment type="caution">
    <text evidence="2">The sequence shown here is derived from an EMBL/GenBank/DDBJ whole genome shotgun (WGS) entry which is preliminary data.</text>
</comment>
<dbReference type="InterPro" id="IPR013815">
    <property type="entry name" value="ATP_grasp_subdomain_1"/>
</dbReference>
<organism evidence="2 3">
    <name type="scientific">Candidatus Desulfovibrio intestinavium</name>
    <dbReference type="NCBI Taxonomy" id="2838534"/>
    <lineage>
        <taxon>Bacteria</taxon>
        <taxon>Pseudomonadati</taxon>
        <taxon>Thermodesulfobacteriota</taxon>
        <taxon>Desulfovibrionia</taxon>
        <taxon>Desulfovibrionales</taxon>
        <taxon>Desulfovibrionaceae</taxon>
        <taxon>Desulfovibrio</taxon>
    </lineage>
</organism>
<gene>
    <name evidence="2" type="ORF">H9784_06515</name>
</gene>
<dbReference type="NCBIfam" id="NF004508">
    <property type="entry name" value="PRK05849.1"/>
    <property type="match status" value="1"/>
</dbReference>
<dbReference type="AlphaFoldDB" id="A0A9D2HPK3"/>